<dbReference type="PROSITE" id="PS51767">
    <property type="entry name" value="PEPTIDASE_A1"/>
    <property type="match status" value="1"/>
</dbReference>
<name>A0A835LPK2_9MAGN</name>
<comment type="caution">
    <text evidence="4">The sequence shown here is derived from an EMBL/GenBank/DDBJ whole genome shotgun (WGS) entry which is preliminary data.</text>
</comment>
<dbReference type="EMBL" id="JADFTS010000006">
    <property type="protein sequence ID" value="KAF9600142.1"/>
    <property type="molecule type" value="Genomic_DNA"/>
</dbReference>
<feature type="active site" evidence="2">
    <location>
        <position position="284"/>
    </location>
</feature>
<evidence type="ECO:0000313" key="4">
    <source>
        <dbReference type="EMBL" id="KAF9600142.1"/>
    </source>
</evidence>
<dbReference type="Pfam" id="PF14543">
    <property type="entry name" value="TAXi_N"/>
    <property type="match status" value="1"/>
</dbReference>
<dbReference type="Proteomes" id="UP000631114">
    <property type="component" value="Unassembled WGS sequence"/>
</dbReference>
<comment type="similarity">
    <text evidence="1">Belongs to the peptidase A1 family.</text>
</comment>
<dbReference type="InterPro" id="IPR032861">
    <property type="entry name" value="TAXi_N"/>
</dbReference>
<dbReference type="AlphaFoldDB" id="A0A835LPK2"/>
<dbReference type="PANTHER" id="PTHR13683">
    <property type="entry name" value="ASPARTYL PROTEASES"/>
    <property type="match status" value="1"/>
</dbReference>
<evidence type="ECO:0000256" key="2">
    <source>
        <dbReference type="PIRSR" id="PIRSR601461-1"/>
    </source>
</evidence>
<protein>
    <recommendedName>
        <fullName evidence="3">Peptidase A1 domain-containing protein</fullName>
    </recommendedName>
</protein>
<evidence type="ECO:0000313" key="5">
    <source>
        <dbReference type="Proteomes" id="UP000631114"/>
    </source>
</evidence>
<proteinExistence type="inferred from homology"/>
<dbReference type="FunFam" id="2.40.70.10:FF:000021">
    <property type="entry name" value="Aspartyl protease AED1"/>
    <property type="match status" value="1"/>
</dbReference>
<feature type="active site" evidence="2">
    <location>
        <position position="74"/>
    </location>
</feature>
<dbReference type="InterPro" id="IPR033121">
    <property type="entry name" value="PEPTIDASE_A1"/>
</dbReference>
<evidence type="ECO:0000256" key="1">
    <source>
        <dbReference type="ARBA" id="ARBA00007447"/>
    </source>
</evidence>
<dbReference type="Gene3D" id="2.40.70.10">
    <property type="entry name" value="Acid Proteases"/>
    <property type="match status" value="2"/>
</dbReference>
<dbReference type="PANTHER" id="PTHR13683:SF750">
    <property type="entry name" value="ASPARTYL PROTEASE AED1"/>
    <property type="match status" value="1"/>
</dbReference>
<feature type="domain" description="Peptidase A1" evidence="3">
    <location>
        <begin position="56"/>
        <end position="388"/>
    </location>
</feature>
<dbReference type="InterPro" id="IPR001461">
    <property type="entry name" value="Aspartic_peptidase_A1"/>
</dbReference>
<reference evidence="4 5" key="1">
    <citation type="submission" date="2020-10" db="EMBL/GenBank/DDBJ databases">
        <title>The Coptis chinensis genome and diversification of protoberbering-type alkaloids.</title>
        <authorList>
            <person name="Wang B."/>
            <person name="Shu S."/>
            <person name="Song C."/>
            <person name="Liu Y."/>
        </authorList>
    </citation>
    <scope>NUCLEOTIDE SEQUENCE [LARGE SCALE GENOMIC DNA]</scope>
    <source>
        <strain evidence="4">HL-2020</strain>
        <tissue evidence="4">Leaf</tissue>
    </source>
</reference>
<dbReference type="InterPro" id="IPR021109">
    <property type="entry name" value="Peptidase_aspartic_dom_sf"/>
</dbReference>
<organism evidence="4 5">
    <name type="scientific">Coptis chinensis</name>
    <dbReference type="NCBI Taxonomy" id="261450"/>
    <lineage>
        <taxon>Eukaryota</taxon>
        <taxon>Viridiplantae</taxon>
        <taxon>Streptophyta</taxon>
        <taxon>Embryophyta</taxon>
        <taxon>Tracheophyta</taxon>
        <taxon>Spermatophyta</taxon>
        <taxon>Magnoliopsida</taxon>
        <taxon>Ranunculales</taxon>
        <taxon>Ranunculaceae</taxon>
        <taxon>Coptidoideae</taxon>
        <taxon>Coptis</taxon>
    </lineage>
</organism>
<dbReference type="GO" id="GO:0004190">
    <property type="term" value="F:aspartic-type endopeptidase activity"/>
    <property type="evidence" value="ECO:0007669"/>
    <property type="project" value="InterPro"/>
</dbReference>
<keyword evidence="5" id="KW-1185">Reference proteome</keyword>
<evidence type="ECO:0000259" key="3">
    <source>
        <dbReference type="PROSITE" id="PS51767"/>
    </source>
</evidence>
<accession>A0A835LPK2</accession>
<gene>
    <name evidence="4" type="ORF">IFM89_004753</name>
</gene>
<dbReference type="GO" id="GO:0006508">
    <property type="term" value="P:proteolysis"/>
    <property type="evidence" value="ECO:0007669"/>
    <property type="project" value="InterPro"/>
</dbReference>
<dbReference type="InterPro" id="IPR032799">
    <property type="entry name" value="TAXi_C"/>
</dbReference>
<dbReference type="SUPFAM" id="SSF50630">
    <property type="entry name" value="Acid proteases"/>
    <property type="match status" value="1"/>
</dbReference>
<dbReference type="Pfam" id="PF14541">
    <property type="entry name" value="TAXi_C"/>
    <property type="match status" value="1"/>
</dbReference>
<sequence length="388" mass="41074">MGQQTKPLNHTEILIQDQGRIHSIQSRIPKGGVHSIDSMAATLPVNSGNSLGTGNFIVTIGFGTPKRDLPIIFDTGSDLTWIQCQPCVGGCYSQLDPIFDPSYSSSYTNISCTSIDCAQVQSGTSNIPGCSSSTCVYGITYGDQSYSYGFFAEETLTVTPSDVFPKFQFGCGEQNNGLFGEAAGLLGLGRDNISFVSQTSQKYNKSFSYCIPSGSSSGFLAFGAPNSTASSSTLSNSTAAKFTPLLTDSRGPSFYFLDLQGISVGATKLAISPSTFNLSGTIIDSGTVITRLPPLAYSALRTAFQQAMASYPAAPAMSILDTCYDFSGFQTVNVPKIVLHFANETDLDVDFSGIFYASNVYQVCLAFAGNTDAKETAGICTAYQELSG</sequence>
<dbReference type="OrthoDB" id="2747330at2759"/>